<keyword evidence="2" id="KW-1185">Reference proteome</keyword>
<gene>
    <name evidence="1" type="ORF">SSLN_LOCUS18280</name>
</gene>
<reference evidence="3" key="1">
    <citation type="submission" date="2016-06" db="UniProtKB">
        <authorList>
            <consortium name="WormBaseParasite"/>
        </authorList>
    </citation>
    <scope>IDENTIFICATION</scope>
</reference>
<organism evidence="3">
    <name type="scientific">Schistocephalus solidus</name>
    <name type="common">Tapeworm</name>
    <dbReference type="NCBI Taxonomy" id="70667"/>
    <lineage>
        <taxon>Eukaryota</taxon>
        <taxon>Metazoa</taxon>
        <taxon>Spiralia</taxon>
        <taxon>Lophotrochozoa</taxon>
        <taxon>Platyhelminthes</taxon>
        <taxon>Cestoda</taxon>
        <taxon>Eucestoda</taxon>
        <taxon>Diphyllobothriidea</taxon>
        <taxon>Diphyllobothriidae</taxon>
        <taxon>Schistocephalus</taxon>
    </lineage>
</organism>
<protein>
    <submittedName>
        <fullName evidence="1 3">Uncharacterized protein</fullName>
    </submittedName>
</protein>
<evidence type="ECO:0000313" key="2">
    <source>
        <dbReference type="Proteomes" id="UP000275846"/>
    </source>
</evidence>
<dbReference type="WBParaSite" id="SSLN_0001896401-mRNA-1">
    <property type="protein sequence ID" value="SSLN_0001896401-mRNA-1"/>
    <property type="gene ID" value="SSLN_0001896401"/>
</dbReference>
<reference evidence="1 2" key="2">
    <citation type="submission" date="2018-11" db="EMBL/GenBank/DDBJ databases">
        <authorList>
            <consortium name="Pathogen Informatics"/>
        </authorList>
    </citation>
    <scope>NUCLEOTIDE SEQUENCE [LARGE SCALE GENOMIC DNA]</scope>
    <source>
        <strain evidence="1 2">NST_G2</strain>
    </source>
</reference>
<name>A0A183TP82_SCHSO</name>
<evidence type="ECO:0000313" key="3">
    <source>
        <dbReference type="WBParaSite" id="SSLN_0001896401-mRNA-1"/>
    </source>
</evidence>
<evidence type="ECO:0000313" key="1">
    <source>
        <dbReference type="EMBL" id="VDM04666.1"/>
    </source>
</evidence>
<proteinExistence type="predicted"/>
<accession>A0A183TP82</accession>
<sequence>MPRQFADALLRLAREAFPSLSAADLDQVVHFNFKRGLGSQEVTYSLRSQVHGDLNDAITCLVDVAGRNPPTGRTISHRNL</sequence>
<dbReference type="Proteomes" id="UP000275846">
    <property type="component" value="Unassembled WGS sequence"/>
</dbReference>
<dbReference type="AlphaFoldDB" id="A0A183TP82"/>
<dbReference type="EMBL" id="UYSU01044062">
    <property type="protein sequence ID" value="VDM04666.1"/>
    <property type="molecule type" value="Genomic_DNA"/>
</dbReference>